<dbReference type="STRING" id="356305.SAMN05421841_0117"/>
<keyword evidence="2" id="KW-1185">Reference proteome</keyword>
<dbReference type="AlphaFoldDB" id="A0A1I0MQV3"/>
<proteinExistence type="predicted"/>
<sequence>MSLADFVDYADVCVLLIKRKVFFKNKILLSKLRQINLLHEANGKASSNQLVDFSLPI</sequence>
<protein>
    <submittedName>
        <fullName evidence="1">Uncharacterized protein</fullName>
    </submittedName>
</protein>
<dbReference type="Proteomes" id="UP000199469">
    <property type="component" value="Unassembled WGS sequence"/>
</dbReference>
<organism evidence="1 2">
    <name type="scientific">Chryseobacterium wanjuense</name>
    <dbReference type="NCBI Taxonomy" id="356305"/>
    <lineage>
        <taxon>Bacteria</taxon>
        <taxon>Pseudomonadati</taxon>
        <taxon>Bacteroidota</taxon>
        <taxon>Flavobacteriia</taxon>
        <taxon>Flavobacteriales</taxon>
        <taxon>Weeksellaceae</taxon>
        <taxon>Chryseobacterium group</taxon>
        <taxon>Chryseobacterium</taxon>
    </lineage>
</organism>
<dbReference type="EMBL" id="FOIU01000001">
    <property type="protein sequence ID" value="SEV90359.1"/>
    <property type="molecule type" value="Genomic_DNA"/>
</dbReference>
<reference evidence="2" key="1">
    <citation type="submission" date="2016-10" db="EMBL/GenBank/DDBJ databases">
        <authorList>
            <person name="Varghese N."/>
            <person name="Submissions S."/>
        </authorList>
    </citation>
    <scope>NUCLEOTIDE SEQUENCE [LARGE SCALE GENOMIC DNA]</scope>
    <source>
        <strain evidence="2">DSM 17724</strain>
    </source>
</reference>
<name>A0A1I0MQV3_9FLAO</name>
<gene>
    <name evidence="1" type="ORF">SAMN05421841_0117</name>
</gene>
<evidence type="ECO:0000313" key="2">
    <source>
        <dbReference type="Proteomes" id="UP000199469"/>
    </source>
</evidence>
<evidence type="ECO:0000313" key="1">
    <source>
        <dbReference type="EMBL" id="SEV90359.1"/>
    </source>
</evidence>
<accession>A0A1I0MQV3</accession>